<evidence type="ECO:0000256" key="8">
    <source>
        <dbReference type="SAM" id="Phobius"/>
    </source>
</evidence>
<accession>A0A255GBL2</accession>
<dbReference type="RefSeq" id="WP_094359611.1">
    <property type="nucleotide sequence ID" value="NZ_NMVK01000026.1"/>
</dbReference>
<evidence type="ECO:0000259" key="9">
    <source>
        <dbReference type="PROSITE" id="PS50011"/>
    </source>
</evidence>
<dbReference type="PROSITE" id="PS50011">
    <property type="entry name" value="PROTEIN_KINASE_DOM"/>
    <property type="match status" value="1"/>
</dbReference>
<keyword evidence="5" id="KW-0418">Kinase</keyword>
<dbReference type="InterPro" id="IPR008271">
    <property type="entry name" value="Ser/Thr_kinase_AS"/>
</dbReference>
<sequence>MSGTWGSAPGQVTPPETLEGFSGWQEIGRGGDATVYRAVQDALDRDVAIKVLMVDDEESIRRFTREVQLMVSLGRQHPNIAKVLQIGTSSRGRPCIVMDYYELGSLDQRLASYGQLSADEVVNVGTVVADALSFAHAKGVLHRDVKPQNVLILPTSYVLSDFGIARLIDSAHTSSSDRFSYRHASPQVLDGYPPSEADDIFSLGATLFHLLDGKPPFTRTDGEPDSALAYIKRVRLEEPRPLRRPDLPPMLHKIIEKTLRKNPYERFASAADLRDALTQVRTETRSWSTGDPVPRPSTPPADVTAPKPEPPMAAPGWGGTPGQAINPDDLTSLRFRQQDPSLGMPPPMGPGGAPPPISAYSPASGYTPAVPSAHSPASAVEPEKPGRKVPLLAITLGGVAIGVLLVVVLSMLNRPQQAQEATTPPPAATQPPATTPPPPASVSDPNLEPKDLKVTIEGNRATATWNRSVDTPESWGWNVGESEKAMEGGAVRDTLTPNRRTVGADIDPNWKQVCFTVIGIKDNRYGAVFYCTPR</sequence>
<dbReference type="AlphaFoldDB" id="A0A255GBL2"/>
<keyword evidence="6" id="KW-0067">ATP-binding</keyword>
<protein>
    <recommendedName>
        <fullName evidence="1">non-specific serine/threonine protein kinase</fullName>
        <ecNumber evidence="1">2.7.11.1</ecNumber>
    </recommendedName>
</protein>
<feature type="compositionally biased region" description="Low complexity" evidence="7">
    <location>
        <begin position="358"/>
        <end position="380"/>
    </location>
</feature>
<dbReference type="Gene3D" id="1.10.510.10">
    <property type="entry name" value="Transferase(Phosphotransferase) domain 1"/>
    <property type="match status" value="1"/>
</dbReference>
<evidence type="ECO:0000256" key="2">
    <source>
        <dbReference type="ARBA" id="ARBA00022527"/>
    </source>
</evidence>
<dbReference type="CDD" id="cd14014">
    <property type="entry name" value="STKc_PknB_like"/>
    <property type="match status" value="1"/>
</dbReference>
<dbReference type="EC" id="2.7.11.1" evidence="1"/>
<dbReference type="Proteomes" id="UP000215896">
    <property type="component" value="Unassembled WGS sequence"/>
</dbReference>
<proteinExistence type="predicted"/>
<dbReference type="EMBL" id="NMVO01000013">
    <property type="protein sequence ID" value="OYO13289.1"/>
    <property type="molecule type" value="Genomic_DNA"/>
</dbReference>
<dbReference type="InterPro" id="IPR000719">
    <property type="entry name" value="Prot_kinase_dom"/>
</dbReference>
<feature type="region of interest" description="Disordered" evidence="7">
    <location>
        <begin position="281"/>
        <end position="385"/>
    </location>
</feature>
<dbReference type="GO" id="GO:0005524">
    <property type="term" value="F:ATP binding"/>
    <property type="evidence" value="ECO:0007669"/>
    <property type="project" value="UniProtKB-KW"/>
</dbReference>
<feature type="region of interest" description="Disordered" evidence="7">
    <location>
        <begin position="417"/>
        <end position="448"/>
    </location>
</feature>
<evidence type="ECO:0000256" key="6">
    <source>
        <dbReference type="ARBA" id="ARBA00022840"/>
    </source>
</evidence>
<dbReference type="Pfam" id="PF00069">
    <property type="entry name" value="Pkinase"/>
    <property type="match status" value="1"/>
</dbReference>
<evidence type="ECO:0000313" key="11">
    <source>
        <dbReference type="Proteomes" id="UP000215896"/>
    </source>
</evidence>
<comment type="caution">
    <text evidence="10">The sequence shown here is derived from an EMBL/GenBank/DDBJ whole genome shotgun (WGS) entry which is preliminary data.</text>
</comment>
<keyword evidence="8" id="KW-0472">Membrane</keyword>
<dbReference type="Gene3D" id="3.30.200.20">
    <property type="entry name" value="Phosphorylase Kinase, domain 1"/>
    <property type="match status" value="1"/>
</dbReference>
<feature type="domain" description="Protein kinase" evidence="9">
    <location>
        <begin position="21"/>
        <end position="278"/>
    </location>
</feature>
<dbReference type="InterPro" id="IPR011009">
    <property type="entry name" value="Kinase-like_dom_sf"/>
</dbReference>
<keyword evidence="2" id="KW-0723">Serine/threonine-protein kinase</keyword>
<keyword evidence="8" id="KW-1133">Transmembrane helix</keyword>
<organism evidence="10 11">
    <name type="scientific">Enemella evansiae</name>
    <dbReference type="NCBI Taxonomy" id="2016499"/>
    <lineage>
        <taxon>Bacteria</taxon>
        <taxon>Bacillati</taxon>
        <taxon>Actinomycetota</taxon>
        <taxon>Actinomycetes</taxon>
        <taxon>Propionibacteriales</taxon>
        <taxon>Propionibacteriaceae</taxon>
        <taxon>Enemella</taxon>
    </lineage>
</organism>
<keyword evidence="4" id="KW-0547">Nucleotide-binding</keyword>
<name>A0A255GBL2_9ACTN</name>
<evidence type="ECO:0000256" key="3">
    <source>
        <dbReference type="ARBA" id="ARBA00022679"/>
    </source>
</evidence>
<dbReference type="GO" id="GO:0004674">
    <property type="term" value="F:protein serine/threonine kinase activity"/>
    <property type="evidence" value="ECO:0007669"/>
    <property type="project" value="UniProtKB-KW"/>
</dbReference>
<keyword evidence="11" id="KW-1185">Reference proteome</keyword>
<evidence type="ECO:0000256" key="7">
    <source>
        <dbReference type="SAM" id="MobiDB-lite"/>
    </source>
</evidence>
<dbReference type="OrthoDB" id="9762169at2"/>
<reference evidence="10 11" key="1">
    <citation type="submission" date="2017-07" db="EMBL/GenBank/DDBJ databases">
        <title>Draft whole genome sequences of clinical Proprionibacteriaceae strains.</title>
        <authorList>
            <person name="Bernier A.-M."/>
            <person name="Bernard K."/>
            <person name="Domingo M.-C."/>
        </authorList>
    </citation>
    <scope>NUCLEOTIDE SEQUENCE [LARGE SCALE GENOMIC DNA]</scope>
    <source>
        <strain evidence="10 11">NML 030167</strain>
    </source>
</reference>
<keyword evidence="8" id="KW-0812">Transmembrane</keyword>
<feature type="compositionally biased region" description="Pro residues" evidence="7">
    <location>
        <begin position="343"/>
        <end position="357"/>
    </location>
</feature>
<evidence type="ECO:0000313" key="10">
    <source>
        <dbReference type="EMBL" id="OYO13289.1"/>
    </source>
</evidence>
<feature type="transmembrane region" description="Helical" evidence="8">
    <location>
        <begin position="391"/>
        <end position="412"/>
    </location>
</feature>
<dbReference type="SUPFAM" id="SSF56112">
    <property type="entry name" value="Protein kinase-like (PK-like)"/>
    <property type="match status" value="1"/>
</dbReference>
<evidence type="ECO:0000256" key="5">
    <source>
        <dbReference type="ARBA" id="ARBA00022777"/>
    </source>
</evidence>
<dbReference type="PANTHER" id="PTHR43289">
    <property type="entry name" value="MITOGEN-ACTIVATED PROTEIN KINASE KINASE KINASE 20-RELATED"/>
    <property type="match status" value="1"/>
</dbReference>
<dbReference type="PANTHER" id="PTHR43289:SF6">
    <property type="entry name" value="SERINE_THREONINE-PROTEIN KINASE NEKL-3"/>
    <property type="match status" value="1"/>
</dbReference>
<keyword evidence="3" id="KW-0808">Transferase</keyword>
<dbReference type="SMART" id="SM00220">
    <property type="entry name" value="S_TKc"/>
    <property type="match status" value="1"/>
</dbReference>
<feature type="compositionally biased region" description="Pro residues" evidence="7">
    <location>
        <begin position="423"/>
        <end position="440"/>
    </location>
</feature>
<evidence type="ECO:0000256" key="4">
    <source>
        <dbReference type="ARBA" id="ARBA00022741"/>
    </source>
</evidence>
<evidence type="ECO:0000256" key="1">
    <source>
        <dbReference type="ARBA" id="ARBA00012513"/>
    </source>
</evidence>
<dbReference type="PROSITE" id="PS00108">
    <property type="entry name" value="PROTEIN_KINASE_ST"/>
    <property type="match status" value="1"/>
</dbReference>
<gene>
    <name evidence="10" type="ORF">CGZ94_09855</name>
</gene>